<dbReference type="EMBL" id="ANOH01000077">
    <property type="protein sequence ID" value="EMI57619.1"/>
    <property type="molecule type" value="Genomic_DNA"/>
</dbReference>
<keyword evidence="9" id="KW-0718">Serine biosynthesis</keyword>
<dbReference type="NCBIfam" id="TIGR01327">
    <property type="entry name" value="PGDH"/>
    <property type="match status" value="1"/>
</dbReference>
<comment type="catalytic activity">
    <reaction evidence="8 9">
        <text>(2R)-3-phosphoglycerate + NAD(+) = 3-phosphooxypyruvate + NADH + H(+)</text>
        <dbReference type="Rhea" id="RHEA:12641"/>
        <dbReference type="ChEBI" id="CHEBI:15378"/>
        <dbReference type="ChEBI" id="CHEBI:18110"/>
        <dbReference type="ChEBI" id="CHEBI:57540"/>
        <dbReference type="ChEBI" id="CHEBI:57945"/>
        <dbReference type="ChEBI" id="CHEBI:58272"/>
        <dbReference type="EC" id="1.1.1.95"/>
    </reaction>
</comment>
<name>M5U8L1_9BACT</name>
<dbReference type="InterPro" id="IPR029752">
    <property type="entry name" value="D-isomer_DH_CS1"/>
</dbReference>
<dbReference type="GO" id="GO:0004617">
    <property type="term" value="F:phosphoglycerate dehydrogenase activity"/>
    <property type="evidence" value="ECO:0007669"/>
    <property type="project" value="UniProtKB-UniRule"/>
</dbReference>
<dbReference type="PANTHER" id="PTHR42938">
    <property type="entry name" value="FORMATE DEHYDROGENASE 1"/>
    <property type="match status" value="1"/>
</dbReference>
<dbReference type="InterPro" id="IPR036291">
    <property type="entry name" value="NAD(P)-bd_dom_sf"/>
</dbReference>
<sequence>MVLAKNPASNVRPLRKTDCVRRTPIRPFVLTDQPIFFPHFLPMHRILVLDDIAQEGLDLLEATDGIEYEIRTKLKGEELRQSLNEFDGAILRSGVKITPESLEGNTRMRALVRAGVGTDNIDKPAATRRGIVVMNTPAGNTVSTAEHTFAMMLALSRNIAPAHQSLVEGRWDRKAYMGTQVAGKTIGIVGMGRIGREVASRARAFDMTVVAYDPFLTDDQAESLNVKRVETVDEMLPMIDYLTVHTPLTPETKGLIGMDQLDKVKPGLRVINVARGGIYDHDALVKGLETGKLGGVALDVYENEPCTDSPLFKMPGTCCTPHLGASTEEAQTQVAVEGIHLLINYLKTGEIRHSVNVASLDPKTLEELRSYLNIAHRLGLLVNQWHGGGIDHVRLLYRGAVAGKDTRVLNNAFCAGLLERVVEDANVINSEMLLRERGIELTVEHNSDQGAFTSSITVEVSGSGKSVSAGAAVLGHEMPRLILLDGYRLESFLDGRLFVFSHKDVPGIIGNVGTIFGNNGINIAQMAVGREGNAAGGDAIGVLSLDGDVPESVMKELMAIDAITQAKIIELPAAGELPAWMS</sequence>
<dbReference type="Pfam" id="PF01842">
    <property type="entry name" value="ACT"/>
    <property type="match status" value="1"/>
</dbReference>
<evidence type="ECO:0000256" key="4">
    <source>
        <dbReference type="ARBA" id="ARBA00021582"/>
    </source>
</evidence>
<dbReference type="AlphaFoldDB" id="M5U8L1"/>
<comment type="function">
    <text evidence="1">Catalyzes the reversible oxidation of 3-phospho-D-glycerate to 3-phosphonooxypyruvate, the first step of the phosphorylated L-serine biosynthesis pathway. Also catalyzes the reversible oxidation of 2-hydroxyglutarate to 2-oxoglutarate.</text>
</comment>
<dbReference type="InterPro" id="IPR002912">
    <property type="entry name" value="ACT_dom"/>
</dbReference>
<dbReference type="SUPFAM" id="SSF51735">
    <property type="entry name" value="NAD(P)-binding Rossmann-fold domains"/>
    <property type="match status" value="1"/>
</dbReference>
<accession>M5U8L1</accession>
<evidence type="ECO:0000313" key="11">
    <source>
        <dbReference type="EMBL" id="EMI57619.1"/>
    </source>
</evidence>
<dbReference type="FunFam" id="3.30.70.260:FF:000008">
    <property type="entry name" value="D-3-phosphoglycerate dehydrogenase, chloroplastic"/>
    <property type="match status" value="1"/>
</dbReference>
<keyword evidence="9" id="KW-0028">Amino-acid biosynthesis</keyword>
<dbReference type="InterPro" id="IPR006139">
    <property type="entry name" value="D-isomer_2_OHA_DH_cat_dom"/>
</dbReference>
<dbReference type="Pfam" id="PF19304">
    <property type="entry name" value="PGDH_inter"/>
    <property type="match status" value="1"/>
</dbReference>
<dbReference type="PROSITE" id="PS00065">
    <property type="entry name" value="D_2_HYDROXYACID_DH_1"/>
    <property type="match status" value="1"/>
</dbReference>
<dbReference type="InterPro" id="IPR045626">
    <property type="entry name" value="PGDH_ASB_dom"/>
</dbReference>
<dbReference type="InterPro" id="IPR029009">
    <property type="entry name" value="ASB_dom_sf"/>
</dbReference>
<dbReference type="PROSITE" id="PS51671">
    <property type="entry name" value="ACT"/>
    <property type="match status" value="1"/>
</dbReference>
<dbReference type="PATRIC" id="fig|1263870.3.peg.1052"/>
<dbReference type="InterPro" id="IPR006140">
    <property type="entry name" value="D-isomer_DH_NAD-bd"/>
</dbReference>
<dbReference type="GO" id="GO:0051287">
    <property type="term" value="F:NAD binding"/>
    <property type="evidence" value="ECO:0007669"/>
    <property type="project" value="UniProtKB-UniRule"/>
</dbReference>
<keyword evidence="12" id="KW-1185">Reference proteome</keyword>
<dbReference type="Gene3D" id="3.40.50.720">
    <property type="entry name" value="NAD(P)-binding Rossmann-like Domain"/>
    <property type="match status" value="2"/>
</dbReference>
<dbReference type="Gene3D" id="3.30.70.260">
    <property type="match status" value="1"/>
</dbReference>
<dbReference type="CDD" id="cd12173">
    <property type="entry name" value="PGDH_4"/>
    <property type="match status" value="1"/>
</dbReference>
<comment type="caution">
    <text evidence="11">The sequence shown here is derived from an EMBL/GenBank/DDBJ whole genome shotgun (WGS) entry which is preliminary data.</text>
</comment>
<dbReference type="EC" id="1.1.1.95" evidence="9"/>
<proteinExistence type="inferred from homology"/>
<dbReference type="SUPFAM" id="SSF55021">
    <property type="entry name" value="ACT-like"/>
    <property type="match status" value="1"/>
</dbReference>
<evidence type="ECO:0000256" key="2">
    <source>
        <dbReference type="ARBA" id="ARBA00005216"/>
    </source>
</evidence>
<evidence type="ECO:0000313" key="12">
    <source>
        <dbReference type="Proteomes" id="UP000011885"/>
    </source>
</evidence>
<gene>
    <name evidence="11" type="ORF">RSSM_00965</name>
</gene>
<protein>
    <recommendedName>
        <fullName evidence="4 9">D-3-phosphoglycerate dehydrogenase</fullName>
        <ecNumber evidence="9">1.1.1.95</ecNumber>
    </recommendedName>
</protein>
<dbReference type="Pfam" id="PF02826">
    <property type="entry name" value="2-Hacid_dh_C"/>
    <property type="match status" value="1"/>
</dbReference>
<feature type="domain" description="ACT" evidence="10">
    <location>
        <begin position="497"/>
        <end position="571"/>
    </location>
</feature>
<comment type="catalytic activity">
    <reaction evidence="7">
        <text>(R)-2-hydroxyglutarate + NAD(+) = 2-oxoglutarate + NADH + H(+)</text>
        <dbReference type="Rhea" id="RHEA:49612"/>
        <dbReference type="ChEBI" id="CHEBI:15378"/>
        <dbReference type="ChEBI" id="CHEBI:15801"/>
        <dbReference type="ChEBI" id="CHEBI:16810"/>
        <dbReference type="ChEBI" id="CHEBI:57540"/>
        <dbReference type="ChEBI" id="CHEBI:57945"/>
        <dbReference type="EC" id="1.1.1.399"/>
    </reaction>
</comment>
<organism evidence="11 12">
    <name type="scientific">Rhodopirellula sallentina SM41</name>
    <dbReference type="NCBI Taxonomy" id="1263870"/>
    <lineage>
        <taxon>Bacteria</taxon>
        <taxon>Pseudomonadati</taxon>
        <taxon>Planctomycetota</taxon>
        <taxon>Planctomycetia</taxon>
        <taxon>Pirellulales</taxon>
        <taxon>Pirellulaceae</taxon>
        <taxon>Rhodopirellula</taxon>
    </lineage>
</organism>
<evidence type="ECO:0000259" key="10">
    <source>
        <dbReference type="PROSITE" id="PS51671"/>
    </source>
</evidence>
<evidence type="ECO:0000256" key="1">
    <source>
        <dbReference type="ARBA" id="ARBA00003800"/>
    </source>
</evidence>
<dbReference type="SUPFAM" id="SSF52283">
    <property type="entry name" value="Formate/glycerate dehydrogenase catalytic domain-like"/>
    <property type="match status" value="1"/>
</dbReference>
<dbReference type="SUPFAM" id="SSF143548">
    <property type="entry name" value="Serine metabolism enzymes domain"/>
    <property type="match status" value="1"/>
</dbReference>
<dbReference type="GO" id="GO:0006564">
    <property type="term" value="P:L-serine biosynthetic process"/>
    <property type="evidence" value="ECO:0007669"/>
    <property type="project" value="UniProtKB-UniRule"/>
</dbReference>
<keyword evidence="6 9" id="KW-0520">NAD</keyword>
<reference evidence="11 12" key="1">
    <citation type="journal article" date="2013" name="Mar. Genomics">
        <title>Expression of sulfatases in Rhodopirellula baltica and the diversity of sulfatases in the genus Rhodopirellula.</title>
        <authorList>
            <person name="Wegner C.E."/>
            <person name="Richter-Heitmann T."/>
            <person name="Klindworth A."/>
            <person name="Klockow C."/>
            <person name="Richter M."/>
            <person name="Achstetter T."/>
            <person name="Glockner F.O."/>
            <person name="Harder J."/>
        </authorList>
    </citation>
    <scope>NUCLEOTIDE SEQUENCE [LARGE SCALE GENOMIC DNA]</scope>
    <source>
        <strain evidence="11 12">SM41</strain>
    </source>
</reference>
<dbReference type="FunFam" id="3.40.50.720:FF:000021">
    <property type="entry name" value="D-3-phosphoglycerate dehydrogenase"/>
    <property type="match status" value="1"/>
</dbReference>
<dbReference type="CDD" id="cd04902">
    <property type="entry name" value="ACT_3PGDH-xct"/>
    <property type="match status" value="1"/>
</dbReference>
<evidence type="ECO:0000256" key="6">
    <source>
        <dbReference type="ARBA" id="ARBA00023027"/>
    </source>
</evidence>
<dbReference type="UniPathway" id="UPA00135">
    <property type="reaction ID" value="UER00196"/>
</dbReference>
<comment type="pathway">
    <text evidence="2 9">Amino-acid biosynthesis; L-serine biosynthesis; L-serine from 3-phospho-D-glycerate: step 1/3.</text>
</comment>
<dbReference type="Pfam" id="PF00389">
    <property type="entry name" value="2-Hacid_dh"/>
    <property type="match status" value="1"/>
</dbReference>
<comment type="similarity">
    <text evidence="3 9">Belongs to the D-isomer specific 2-hydroxyacid dehydrogenase family.</text>
</comment>
<evidence type="ECO:0000256" key="5">
    <source>
        <dbReference type="ARBA" id="ARBA00023002"/>
    </source>
</evidence>
<dbReference type="InterPro" id="IPR006236">
    <property type="entry name" value="PGDH"/>
</dbReference>
<dbReference type="Proteomes" id="UP000011885">
    <property type="component" value="Unassembled WGS sequence"/>
</dbReference>
<keyword evidence="5 9" id="KW-0560">Oxidoreductase</keyword>
<dbReference type="Gene3D" id="3.30.1330.90">
    <property type="entry name" value="D-3-phosphoglycerate dehydrogenase, domain 3"/>
    <property type="match status" value="1"/>
</dbReference>
<dbReference type="InterPro" id="IPR045865">
    <property type="entry name" value="ACT-like_dom_sf"/>
</dbReference>
<evidence type="ECO:0000256" key="3">
    <source>
        <dbReference type="ARBA" id="ARBA00005854"/>
    </source>
</evidence>
<evidence type="ECO:0000256" key="9">
    <source>
        <dbReference type="RuleBase" id="RU363003"/>
    </source>
</evidence>
<dbReference type="PANTHER" id="PTHR42938:SF47">
    <property type="entry name" value="HYDROXYPYRUVATE REDUCTASE"/>
    <property type="match status" value="1"/>
</dbReference>
<evidence type="ECO:0000256" key="7">
    <source>
        <dbReference type="ARBA" id="ARBA00048126"/>
    </source>
</evidence>
<evidence type="ECO:0000256" key="8">
    <source>
        <dbReference type="ARBA" id="ARBA00048731"/>
    </source>
</evidence>